<keyword evidence="3 7" id="KW-0812">Transmembrane</keyword>
<dbReference type="OrthoDB" id="2139606at2759"/>
<dbReference type="EMBL" id="MLAK01000651">
    <property type="protein sequence ID" value="OHT09001.1"/>
    <property type="molecule type" value="Genomic_DNA"/>
</dbReference>
<sequence length="344" mass="39707">MSYKIHPSIVARGSLGLITFALVVLVFLIQPYFLNCRSVNQAEYVPTLSDEELRKHPKYYKARTSNSRMAIILMTSNSSYERIPDLMNTWGGAFMQTRFSGGLFFTYIESDNKTYKQYWSIPRSQRLTNLANSIEVDSSNYKNLDLAIKEIHALEYFLQNSTSEWLFRGVDDTFVNMNEFPTFFTSLPDPTNKSFIFGDCIDIDTPFLHGGSGVLMSRQMAKQLFEASEEWLKEIIKNEKPEEIYFSSLLKKVGFEVSDGASSAFMGIFTPKNNLEKPNTCSSSQIENQPKYCPNRLSNLKKTVFFHDKNHQMTMSDWENYIDNLPDNLYWVQQNGEESICIME</sequence>
<feature type="transmembrane region" description="Helical" evidence="7">
    <location>
        <begin position="12"/>
        <end position="33"/>
    </location>
</feature>
<dbReference type="Gene3D" id="3.90.550.50">
    <property type="match status" value="1"/>
</dbReference>
<dbReference type="InterPro" id="IPR026050">
    <property type="entry name" value="C1GALT1/C1GALT1_chp1"/>
</dbReference>
<dbReference type="GO" id="GO:0016263">
    <property type="term" value="F:glycoprotein-N-acetylgalactosamine 3-beta-galactosyltransferase activity"/>
    <property type="evidence" value="ECO:0007669"/>
    <property type="project" value="TreeGrafter"/>
</dbReference>
<gene>
    <name evidence="8" type="ORF">TRFO_22240</name>
</gene>
<dbReference type="VEuPathDB" id="TrichDB:TRFO_22240"/>
<evidence type="ECO:0000256" key="2">
    <source>
        <dbReference type="ARBA" id="ARBA00006462"/>
    </source>
</evidence>
<dbReference type="RefSeq" id="XP_068362137.1">
    <property type="nucleotide sequence ID" value="XM_068502447.1"/>
</dbReference>
<comment type="subcellular location">
    <subcellularLocation>
        <location evidence="1">Membrane</location>
        <topology evidence="1">Single-pass type II membrane protein</topology>
    </subcellularLocation>
</comment>
<evidence type="ECO:0000256" key="5">
    <source>
        <dbReference type="ARBA" id="ARBA00022989"/>
    </source>
</evidence>
<proteinExistence type="inferred from homology"/>
<evidence type="ECO:0000256" key="7">
    <source>
        <dbReference type="SAM" id="Phobius"/>
    </source>
</evidence>
<evidence type="ECO:0008006" key="10">
    <source>
        <dbReference type="Google" id="ProtNLM"/>
    </source>
</evidence>
<evidence type="ECO:0000256" key="1">
    <source>
        <dbReference type="ARBA" id="ARBA00004606"/>
    </source>
</evidence>
<comment type="caution">
    <text evidence="8">The sequence shown here is derived from an EMBL/GenBank/DDBJ whole genome shotgun (WGS) entry which is preliminary data.</text>
</comment>
<comment type="similarity">
    <text evidence="2">Belongs to the glycosyltransferase 31 family. Beta3-Gal-T subfamily.</text>
</comment>
<protein>
    <recommendedName>
        <fullName evidence="10">Nucleotide-diphospho-sugar transferase domain-containing protein</fullName>
    </recommendedName>
</protein>
<dbReference type="GeneID" id="94837151"/>
<dbReference type="PANTHER" id="PTHR23033">
    <property type="entry name" value="BETA1,3-GALACTOSYLTRANSFERASE"/>
    <property type="match status" value="1"/>
</dbReference>
<accession>A0A1J4KC54</accession>
<evidence type="ECO:0000256" key="3">
    <source>
        <dbReference type="ARBA" id="ARBA00022692"/>
    </source>
</evidence>
<evidence type="ECO:0000256" key="6">
    <source>
        <dbReference type="ARBA" id="ARBA00023136"/>
    </source>
</evidence>
<keyword evidence="9" id="KW-1185">Reference proteome</keyword>
<dbReference type="AlphaFoldDB" id="A0A1J4KC54"/>
<evidence type="ECO:0000313" key="9">
    <source>
        <dbReference type="Proteomes" id="UP000179807"/>
    </source>
</evidence>
<evidence type="ECO:0000256" key="4">
    <source>
        <dbReference type="ARBA" id="ARBA00022968"/>
    </source>
</evidence>
<keyword evidence="6 7" id="KW-0472">Membrane</keyword>
<dbReference type="Proteomes" id="UP000179807">
    <property type="component" value="Unassembled WGS sequence"/>
</dbReference>
<evidence type="ECO:0000313" key="8">
    <source>
        <dbReference type="EMBL" id="OHT09001.1"/>
    </source>
</evidence>
<keyword evidence="4" id="KW-0735">Signal-anchor</keyword>
<keyword evidence="5 7" id="KW-1133">Transmembrane helix</keyword>
<organism evidence="8 9">
    <name type="scientific">Tritrichomonas foetus</name>
    <dbReference type="NCBI Taxonomy" id="1144522"/>
    <lineage>
        <taxon>Eukaryota</taxon>
        <taxon>Metamonada</taxon>
        <taxon>Parabasalia</taxon>
        <taxon>Tritrichomonadida</taxon>
        <taxon>Tritrichomonadidae</taxon>
        <taxon>Tritrichomonas</taxon>
    </lineage>
</organism>
<dbReference type="PANTHER" id="PTHR23033:SF14">
    <property type="entry name" value="GLYCOPROTEIN-N-ACETYLGALACTOSAMINE 3-BETA-GALACTOSYLTRANSFERASE 1-RELATED"/>
    <property type="match status" value="1"/>
</dbReference>
<name>A0A1J4KC54_9EUKA</name>
<dbReference type="GO" id="GO:0016020">
    <property type="term" value="C:membrane"/>
    <property type="evidence" value="ECO:0007669"/>
    <property type="project" value="UniProtKB-SubCell"/>
</dbReference>
<reference evidence="8" key="1">
    <citation type="submission" date="2016-10" db="EMBL/GenBank/DDBJ databases">
        <authorList>
            <person name="Benchimol M."/>
            <person name="Almeida L.G."/>
            <person name="Vasconcelos A.T."/>
            <person name="Perreira-Neves A."/>
            <person name="Rosa I.A."/>
            <person name="Tasca T."/>
            <person name="Bogo M.R."/>
            <person name="de Souza W."/>
        </authorList>
    </citation>
    <scope>NUCLEOTIDE SEQUENCE [LARGE SCALE GENOMIC DNA]</scope>
    <source>
        <strain evidence="8">K</strain>
    </source>
</reference>